<organism evidence="1 2">
    <name type="scientific">Talaromyces marneffei (strain ATCC 18224 / CBS 334.59 / QM 7333)</name>
    <name type="common">Penicillium marneffei</name>
    <dbReference type="NCBI Taxonomy" id="441960"/>
    <lineage>
        <taxon>Eukaryota</taxon>
        <taxon>Fungi</taxon>
        <taxon>Dikarya</taxon>
        <taxon>Ascomycota</taxon>
        <taxon>Pezizomycotina</taxon>
        <taxon>Eurotiomycetes</taxon>
        <taxon>Eurotiomycetidae</taxon>
        <taxon>Eurotiales</taxon>
        <taxon>Trichocomaceae</taxon>
        <taxon>Talaromyces</taxon>
        <taxon>Talaromyces sect. Talaromyces</taxon>
    </lineage>
</organism>
<dbReference type="InterPro" id="IPR019410">
    <property type="entry name" value="Methyltransf_16"/>
</dbReference>
<dbReference type="STRING" id="441960.B6QUY0"/>
<dbReference type="PhylomeDB" id="B6QUY0"/>
<dbReference type="Pfam" id="PF10294">
    <property type="entry name" value="Methyltransf_16"/>
    <property type="match status" value="1"/>
</dbReference>
<dbReference type="InterPro" id="IPR029063">
    <property type="entry name" value="SAM-dependent_MTases_sf"/>
</dbReference>
<dbReference type="HOGENOM" id="CLU_038942_1_2_1"/>
<accession>B6QUY0</accession>
<dbReference type="AlphaFoldDB" id="B6QUY0"/>
<dbReference type="OrthoDB" id="194386at2759"/>
<dbReference type="GO" id="GO:0005737">
    <property type="term" value="C:cytoplasm"/>
    <property type="evidence" value="ECO:0007669"/>
    <property type="project" value="TreeGrafter"/>
</dbReference>
<dbReference type="Gene3D" id="3.40.50.150">
    <property type="entry name" value="Vaccinia Virus protein VP39"/>
    <property type="match status" value="1"/>
</dbReference>
<dbReference type="SUPFAM" id="SSF53335">
    <property type="entry name" value="S-adenosyl-L-methionine-dependent methyltransferases"/>
    <property type="match status" value="1"/>
</dbReference>
<sequence>MASIAETEDVSRLIAQYFELVELRNLTIPSSTVLKNPITQNRIYNEMFNEDLLAPVIPPAAYRLRLLKKLIAVIENDQQWDPEEDEIIEPLMTAMTDLMAQPIQEDSSISSLDTEEPQLSFVSYTVPQDAYRERKQITTFESRGLIYGSGSTGFRTWEAALHLGTYLSSVSSDEPLSPASIRGKRIVELGAGTGFVSLLCQKFLGAERVLMTDGNAKLVDVFNGPCLEQNGFVKGKDAIEGRQWLWGEPLSTDGTEEQFDFACGADLTYDKAIIPLLVDAISRLFSSHGVKQFVIAATIRNEETFGAFLDACRDSHFVMEKSSFESQAFENQTGFFHSTQVPIWIYIISPSS</sequence>
<evidence type="ECO:0000313" key="2">
    <source>
        <dbReference type="Proteomes" id="UP000001294"/>
    </source>
</evidence>
<reference evidence="2" key="1">
    <citation type="journal article" date="2015" name="Genome Announc.">
        <title>Genome sequence of the AIDS-associated pathogen Penicillium marneffei (ATCC18224) and its near taxonomic relative Talaromyces stipitatus (ATCC10500).</title>
        <authorList>
            <person name="Nierman W.C."/>
            <person name="Fedorova-Abrams N.D."/>
            <person name="Andrianopoulos A."/>
        </authorList>
    </citation>
    <scope>NUCLEOTIDE SEQUENCE [LARGE SCALE GENOMIC DNA]</scope>
    <source>
        <strain evidence="2">ATCC 18224 / CBS 334.59 / QM 7333</strain>
    </source>
</reference>
<dbReference type="EMBL" id="DS995906">
    <property type="protein sequence ID" value="EEA18777.1"/>
    <property type="molecule type" value="Genomic_DNA"/>
</dbReference>
<proteinExistence type="predicted"/>
<keyword evidence="2" id="KW-1185">Reference proteome</keyword>
<protein>
    <recommendedName>
        <fullName evidence="3">Methyltransferase</fullName>
    </recommendedName>
</protein>
<evidence type="ECO:0000313" key="1">
    <source>
        <dbReference type="EMBL" id="EEA18777.1"/>
    </source>
</evidence>
<dbReference type="PANTHER" id="PTHR14614">
    <property type="entry name" value="HEPATOCELLULAR CARCINOMA-ASSOCIATED ANTIGEN"/>
    <property type="match status" value="1"/>
</dbReference>
<gene>
    <name evidence="1" type="ORF">PMAA_010570</name>
</gene>
<dbReference type="PANTHER" id="PTHR14614:SF130">
    <property type="entry name" value="PROTEIN-LYSINE N-METHYLTRANSFERASE EEF2KMT"/>
    <property type="match status" value="1"/>
</dbReference>
<dbReference type="Proteomes" id="UP000001294">
    <property type="component" value="Unassembled WGS sequence"/>
</dbReference>
<dbReference type="VEuPathDB" id="FungiDB:PMAA_010570"/>
<evidence type="ECO:0008006" key="3">
    <source>
        <dbReference type="Google" id="ProtNLM"/>
    </source>
</evidence>
<dbReference type="GO" id="GO:0008757">
    <property type="term" value="F:S-adenosylmethionine-dependent methyltransferase activity"/>
    <property type="evidence" value="ECO:0007669"/>
    <property type="project" value="UniProtKB-ARBA"/>
</dbReference>
<name>B6QUY0_TALMQ</name>